<evidence type="ECO:0000313" key="2">
    <source>
        <dbReference type="Proteomes" id="UP000325395"/>
    </source>
</evidence>
<organism evidence="1 2">
    <name type="scientific">Aspergillus pseudocaelatus</name>
    <dbReference type="NCBI Taxonomy" id="1825620"/>
    <lineage>
        <taxon>Eukaryota</taxon>
        <taxon>Fungi</taxon>
        <taxon>Dikarya</taxon>
        <taxon>Ascomycota</taxon>
        <taxon>Pezizomycotina</taxon>
        <taxon>Eurotiomycetes</taxon>
        <taxon>Eurotiomycetidae</taxon>
        <taxon>Eurotiales</taxon>
        <taxon>Aspergillaceae</taxon>
        <taxon>Aspergillus</taxon>
        <taxon>Aspergillus subgen. Circumdati</taxon>
    </lineage>
</organism>
<reference evidence="1 2" key="1">
    <citation type="submission" date="2019-04" db="EMBL/GenBank/DDBJ databases">
        <authorList>
            <consortium name="DOE Joint Genome Institute"/>
            <person name="Mondo S."/>
            <person name="Kjaerbolling I."/>
            <person name="Vesth T."/>
            <person name="Frisvad J.C."/>
            <person name="Nybo J.L."/>
            <person name="Theobald S."/>
            <person name="Kildgaard S."/>
            <person name="Isbrandt T."/>
            <person name="Kuo A."/>
            <person name="Sato A."/>
            <person name="Lyhne E.K."/>
            <person name="Kogle M.E."/>
            <person name="Wiebenga A."/>
            <person name="Kun R.S."/>
            <person name="Lubbers R.J."/>
            <person name="Makela M.R."/>
            <person name="Barry K."/>
            <person name="Chovatia M."/>
            <person name="Clum A."/>
            <person name="Daum C."/>
            <person name="Haridas S."/>
            <person name="He G."/>
            <person name="LaButti K."/>
            <person name="Lipzen A."/>
            <person name="Riley R."/>
            <person name="Salamov A."/>
            <person name="Simmons B.A."/>
            <person name="Magnuson J.K."/>
            <person name="Henrissat B."/>
            <person name="Mortensen U.H."/>
            <person name="Larsen T.O."/>
            <person name="Devries R.P."/>
            <person name="Grigoriev I.V."/>
            <person name="Machida M."/>
            <person name="Baker S.E."/>
            <person name="Andersen M.R."/>
            <person name="Cantor M.N."/>
            <person name="Hua S.X."/>
        </authorList>
    </citation>
    <scope>NUCLEOTIDE SEQUENCE [LARGE SCALE GENOMIC DNA]</scope>
    <source>
        <strain evidence="1 2">CBS 117616</strain>
    </source>
</reference>
<proteinExistence type="predicted"/>
<sequence length="65" mass="6834">MDQALASWAQEQIQVCSTSVDHRPRPRSPVAPAVDQASGFERVCLETAEGRSGTFGGLSGVAGFL</sequence>
<dbReference type="Proteomes" id="UP000325395">
    <property type="component" value="Unassembled WGS sequence"/>
</dbReference>
<dbReference type="EMBL" id="ML735832">
    <property type="protein sequence ID" value="KAE8412512.1"/>
    <property type="molecule type" value="Genomic_DNA"/>
</dbReference>
<protein>
    <submittedName>
        <fullName evidence="1">Uncharacterized protein</fullName>
    </submittedName>
</protein>
<name>A0ABQ6W5W7_9EURO</name>
<keyword evidence="2" id="KW-1185">Reference proteome</keyword>
<evidence type="ECO:0000313" key="1">
    <source>
        <dbReference type="EMBL" id="KAE8412512.1"/>
    </source>
</evidence>
<gene>
    <name evidence="1" type="ORF">BDV36DRAFT_271353</name>
</gene>
<accession>A0ABQ6W5W7</accession>